<dbReference type="GO" id="GO:0004649">
    <property type="term" value="F:poly(ADP-ribose) glycohydrolase activity"/>
    <property type="evidence" value="ECO:0007669"/>
    <property type="project" value="UniProtKB-EC"/>
</dbReference>
<dbReference type="GO" id="GO:0046872">
    <property type="term" value="F:metal ion binding"/>
    <property type="evidence" value="ECO:0007669"/>
    <property type="project" value="UniProtKB-KW"/>
</dbReference>
<dbReference type="InterPro" id="IPR036705">
    <property type="entry name" value="Ribosyl_crysJ1_sf"/>
</dbReference>
<evidence type="ECO:0000256" key="7">
    <source>
        <dbReference type="ARBA" id="ARBA00042722"/>
    </source>
</evidence>
<feature type="binding site" evidence="12">
    <location>
        <position position="294"/>
    </location>
    <ligand>
        <name>Mg(2+)</name>
        <dbReference type="ChEBI" id="CHEBI:18420"/>
        <label>1</label>
    </ligand>
</feature>
<dbReference type="InterPro" id="IPR050792">
    <property type="entry name" value="ADP-ribosylglycohydrolase"/>
</dbReference>
<comment type="catalytic activity">
    <reaction evidence="11">
        <text>alpha-NAD(+) + H2O = ADP-D-ribose + nicotinamide + H(+)</text>
        <dbReference type="Rhea" id="RHEA:68792"/>
        <dbReference type="ChEBI" id="CHEBI:15377"/>
        <dbReference type="ChEBI" id="CHEBI:15378"/>
        <dbReference type="ChEBI" id="CHEBI:17154"/>
        <dbReference type="ChEBI" id="CHEBI:57967"/>
        <dbReference type="ChEBI" id="CHEBI:77017"/>
    </reaction>
</comment>
<dbReference type="Pfam" id="PF03747">
    <property type="entry name" value="ADP_ribosyl_GH"/>
    <property type="match status" value="1"/>
</dbReference>
<dbReference type="AlphaFoldDB" id="A0A6A5U6C4"/>
<protein>
    <recommendedName>
        <fullName evidence="4">ADP-ribosylhydrolase ARH3</fullName>
        <ecNumber evidence="2">3.2.1.143</ecNumber>
    </recommendedName>
    <alternativeName>
        <fullName evidence="5">ADP-ribose glycohydrolase ARH3</fullName>
    </alternativeName>
    <alternativeName>
        <fullName evidence="6">ADP-ribosylhydrolase 3</fullName>
    </alternativeName>
    <alternativeName>
        <fullName evidence="9">O-acetyl-ADP-ribose deacetylase ARH3</fullName>
    </alternativeName>
    <alternativeName>
        <fullName evidence="10">Poly(ADP-ribose) glycohydrolase ARH3</fullName>
    </alternativeName>
    <alternativeName>
        <fullName evidence="8">[Protein ADP-ribosylarginine] hydrolase-like protein 2</fullName>
    </alternativeName>
    <alternativeName>
        <fullName evidence="7">[Protein ADP-ribosylserine] hydrolase</fullName>
    </alternativeName>
</protein>
<dbReference type="OrthoDB" id="2021138at2759"/>
<evidence type="ECO:0000256" key="12">
    <source>
        <dbReference type="PIRSR" id="PIRSR605502-1"/>
    </source>
</evidence>
<evidence type="ECO:0000256" key="3">
    <source>
        <dbReference type="ARBA" id="ARBA00022801"/>
    </source>
</evidence>
<feature type="binding site" evidence="12">
    <location>
        <position position="60"/>
    </location>
    <ligand>
        <name>Mg(2+)</name>
        <dbReference type="ChEBI" id="CHEBI:18420"/>
        <label>1</label>
    </ligand>
</feature>
<sequence length="335" mass="35571">MPPSPRLSKALGAILGVHTGDSLGATLEFSSHSDIFQEYPHGLREIIGGGPFGWPAGHATDDTDLTRAVLLAYVSRSKETTNTKNTATTGPIPSSFDIATSAAEFSLKWLHGDWPGREKGSSPEDIGNATMMGLMRYAQTRDVKNAGAGQGNAGNGSLMRCIPTALFTKTREDRVRESMQISAITHDDGRCMVSCAVYNEIVAALLEGKTAEEAVEIGIQVAKELQSESVESAVKKGKGLSILDLARDGPGNVLPDGTSGFVLQSLTVGVAAVLDARSFEEVLVDVVRLGGDTDTNGAISGGLLGAREGVDGIPGRWLEKLQFRQEFEEYTRAMM</sequence>
<dbReference type="Proteomes" id="UP000800035">
    <property type="component" value="Unassembled WGS sequence"/>
</dbReference>
<keyword evidence="14" id="KW-1185">Reference proteome</keyword>
<evidence type="ECO:0000256" key="4">
    <source>
        <dbReference type="ARBA" id="ARBA00041057"/>
    </source>
</evidence>
<keyword evidence="3 13" id="KW-0378">Hydrolase</keyword>
<comment type="similarity">
    <text evidence="1">Belongs to the ADP-ribosylglycohydrolase family.</text>
</comment>
<dbReference type="SUPFAM" id="SSF101478">
    <property type="entry name" value="ADP-ribosylglycohydrolase"/>
    <property type="match status" value="1"/>
</dbReference>
<evidence type="ECO:0000256" key="9">
    <source>
        <dbReference type="ARBA" id="ARBA00043187"/>
    </source>
</evidence>
<evidence type="ECO:0000256" key="10">
    <source>
        <dbReference type="ARBA" id="ARBA00043193"/>
    </source>
</evidence>
<evidence type="ECO:0000256" key="8">
    <source>
        <dbReference type="ARBA" id="ARBA00042850"/>
    </source>
</evidence>
<keyword evidence="12" id="KW-0460">Magnesium</keyword>
<dbReference type="Gene3D" id="1.10.4080.10">
    <property type="entry name" value="ADP-ribosylation/Crystallin J1"/>
    <property type="match status" value="1"/>
</dbReference>
<dbReference type="PANTHER" id="PTHR16222">
    <property type="entry name" value="ADP-RIBOSYLGLYCOHYDROLASE"/>
    <property type="match status" value="1"/>
</dbReference>
<comment type="cofactor">
    <cofactor evidence="12">
        <name>Mg(2+)</name>
        <dbReference type="ChEBI" id="CHEBI:18420"/>
    </cofactor>
    <text evidence="12">Binds 2 magnesium ions per subunit.</text>
</comment>
<evidence type="ECO:0000256" key="2">
    <source>
        <dbReference type="ARBA" id="ARBA00012255"/>
    </source>
</evidence>
<evidence type="ECO:0000256" key="11">
    <source>
        <dbReference type="ARBA" id="ARBA00049015"/>
    </source>
</evidence>
<evidence type="ECO:0000256" key="1">
    <source>
        <dbReference type="ARBA" id="ARBA00010702"/>
    </source>
</evidence>
<reference evidence="13" key="1">
    <citation type="journal article" date="2020" name="Stud. Mycol.">
        <title>101 Dothideomycetes genomes: a test case for predicting lifestyles and emergence of pathogens.</title>
        <authorList>
            <person name="Haridas S."/>
            <person name="Albert R."/>
            <person name="Binder M."/>
            <person name="Bloem J."/>
            <person name="Labutti K."/>
            <person name="Salamov A."/>
            <person name="Andreopoulos B."/>
            <person name="Baker S."/>
            <person name="Barry K."/>
            <person name="Bills G."/>
            <person name="Bluhm B."/>
            <person name="Cannon C."/>
            <person name="Castanera R."/>
            <person name="Culley D."/>
            <person name="Daum C."/>
            <person name="Ezra D."/>
            <person name="Gonzalez J."/>
            <person name="Henrissat B."/>
            <person name="Kuo A."/>
            <person name="Liang C."/>
            <person name="Lipzen A."/>
            <person name="Lutzoni F."/>
            <person name="Magnuson J."/>
            <person name="Mondo S."/>
            <person name="Nolan M."/>
            <person name="Ohm R."/>
            <person name="Pangilinan J."/>
            <person name="Park H.-J."/>
            <person name="Ramirez L."/>
            <person name="Alfaro M."/>
            <person name="Sun H."/>
            <person name="Tritt A."/>
            <person name="Yoshinaga Y."/>
            <person name="Zwiers L.-H."/>
            <person name="Turgeon B."/>
            <person name="Goodwin S."/>
            <person name="Spatafora J."/>
            <person name="Crous P."/>
            <person name="Grigoriev I."/>
        </authorList>
    </citation>
    <scope>NUCLEOTIDE SEQUENCE</scope>
    <source>
        <strain evidence="13">CBS 675.92</strain>
    </source>
</reference>
<feature type="binding site" evidence="12">
    <location>
        <position position="62"/>
    </location>
    <ligand>
        <name>Mg(2+)</name>
        <dbReference type="ChEBI" id="CHEBI:18420"/>
        <label>1</label>
    </ligand>
</feature>
<dbReference type="InterPro" id="IPR005502">
    <property type="entry name" value="Ribosyl_crysJ1"/>
</dbReference>
<gene>
    <name evidence="13" type="ORF">CC80DRAFT_490390</name>
</gene>
<name>A0A6A5U6C4_9PLEO</name>
<dbReference type="EMBL" id="ML976986">
    <property type="protein sequence ID" value="KAF1958526.1"/>
    <property type="molecule type" value="Genomic_DNA"/>
</dbReference>
<proteinExistence type="inferred from homology"/>
<feature type="binding site" evidence="12">
    <location>
        <position position="295"/>
    </location>
    <ligand>
        <name>Mg(2+)</name>
        <dbReference type="ChEBI" id="CHEBI:18420"/>
        <label>1</label>
    </ligand>
</feature>
<feature type="binding site" evidence="12">
    <location>
        <position position="61"/>
    </location>
    <ligand>
        <name>Mg(2+)</name>
        <dbReference type="ChEBI" id="CHEBI:18420"/>
        <label>1</label>
    </ligand>
</feature>
<evidence type="ECO:0000256" key="6">
    <source>
        <dbReference type="ARBA" id="ARBA00042471"/>
    </source>
</evidence>
<keyword evidence="12" id="KW-0479">Metal-binding</keyword>
<evidence type="ECO:0000313" key="13">
    <source>
        <dbReference type="EMBL" id="KAF1958526.1"/>
    </source>
</evidence>
<feature type="binding site" evidence="12">
    <location>
        <position position="292"/>
    </location>
    <ligand>
        <name>Mg(2+)</name>
        <dbReference type="ChEBI" id="CHEBI:18420"/>
        <label>1</label>
    </ligand>
</feature>
<evidence type="ECO:0000256" key="5">
    <source>
        <dbReference type="ARBA" id="ARBA00042398"/>
    </source>
</evidence>
<evidence type="ECO:0000313" key="14">
    <source>
        <dbReference type="Proteomes" id="UP000800035"/>
    </source>
</evidence>
<organism evidence="13 14">
    <name type="scientific">Byssothecium circinans</name>
    <dbReference type="NCBI Taxonomy" id="147558"/>
    <lineage>
        <taxon>Eukaryota</taxon>
        <taxon>Fungi</taxon>
        <taxon>Dikarya</taxon>
        <taxon>Ascomycota</taxon>
        <taxon>Pezizomycotina</taxon>
        <taxon>Dothideomycetes</taxon>
        <taxon>Pleosporomycetidae</taxon>
        <taxon>Pleosporales</taxon>
        <taxon>Massarineae</taxon>
        <taxon>Massarinaceae</taxon>
        <taxon>Byssothecium</taxon>
    </lineage>
</organism>
<dbReference type="PANTHER" id="PTHR16222:SF24">
    <property type="entry name" value="ADP-RIBOSYLHYDROLASE ARH3"/>
    <property type="match status" value="1"/>
</dbReference>
<dbReference type="EC" id="3.2.1.143" evidence="2"/>
<accession>A0A6A5U6C4</accession>